<gene>
    <name evidence="2" type="ORF">EV189_2992</name>
</gene>
<comment type="caution">
    <text evidence="2">The sequence shown here is derived from an EMBL/GenBank/DDBJ whole genome shotgun (WGS) entry which is preliminary data.</text>
</comment>
<evidence type="ECO:0000313" key="3">
    <source>
        <dbReference type="Proteomes" id="UP000293638"/>
    </source>
</evidence>
<dbReference type="GO" id="GO:0050043">
    <property type="term" value="F:lactate racemase activity"/>
    <property type="evidence" value="ECO:0007669"/>
    <property type="project" value="InterPro"/>
</dbReference>
<dbReference type="Proteomes" id="UP000293638">
    <property type="component" value="Unassembled WGS sequence"/>
</dbReference>
<dbReference type="EMBL" id="SGXD01000003">
    <property type="protein sequence ID" value="RZS87561.1"/>
    <property type="molecule type" value="Genomic_DNA"/>
</dbReference>
<dbReference type="Gene3D" id="3.90.226.30">
    <property type="match status" value="1"/>
</dbReference>
<dbReference type="InterPro" id="IPR043166">
    <property type="entry name" value="LarA-like_C"/>
</dbReference>
<protein>
    <submittedName>
        <fullName evidence="2">Nickel-dependent lactate racemase</fullName>
    </submittedName>
</protein>
<proteinExistence type="predicted"/>
<dbReference type="Gene3D" id="3.40.50.11440">
    <property type="match status" value="1"/>
</dbReference>
<evidence type="ECO:0000313" key="2">
    <source>
        <dbReference type="EMBL" id="RZS87561.1"/>
    </source>
</evidence>
<dbReference type="PANTHER" id="PTHR33171">
    <property type="entry name" value="LAR_N DOMAIN-CONTAINING PROTEIN"/>
    <property type="match status" value="1"/>
</dbReference>
<dbReference type="RefSeq" id="WP_130493665.1">
    <property type="nucleotide sequence ID" value="NZ_SGXD01000003.1"/>
</dbReference>
<evidence type="ECO:0000259" key="1">
    <source>
        <dbReference type="Pfam" id="PF09861"/>
    </source>
</evidence>
<dbReference type="Pfam" id="PF09861">
    <property type="entry name" value="Lar_N"/>
    <property type="match status" value="1"/>
</dbReference>
<dbReference type="OrthoDB" id="9770545at2"/>
<sequence>MSAAVAGGSADTLPLQDVLALVAEQVRALGVEGARVCVVVPDDTRSCPLPELLGALRTGLAGAAAVTVLVALGTHPEMPPERLSRWLADGRELGAAYPGWEVRQHEWWRPETFVELGVIPRAEVEAISGGLLAEDVPVRVNRAVAEHDLCLVLGPVFPHEVVGFSGGDKYFFPGISGPEVIGTSHWLGALHTSKEIIGTTGITPVRALIHRAAEMVPARRACVALTVRSGSHDVYRVAVSEPPVEAWAACAEVSAQVHVRRLDRPVRRVLSVVSERYDEMWTAAKGFYKVEPVVADGGEVTLYAPHVTAVSHTFGELIERVGYHCRDWVLGHWSEVGDVPRSVLAHSTHVRGAGTYDVVTGVEHARVRLVLATGIPEQTVRRLGVDYRDPATVDVAEWADDPEALVVPDAGEVLFGLR</sequence>
<organism evidence="2 3">
    <name type="scientific">Motilibacter rhizosphaerae</name>
    <dbReference type="NCBI Taxonomy" id="598652"/>
    <lineage>
        <taxon>Bacteria</taxon>
        <taxon>Bacillati</taxon>
        <taxon>Actinomycetota</taxon>
        <taxon>Actinomycetes</taxon>
        <taxon>Motilibacterales</taxon>
        <taxon>Motilibacteraceae</taxon>
        <taxon>Motilibacter</taxon>
    </lineage>
</organism>
<accession>A0A4Q7NQG2</accession>
<dbReference type="InterPro" id="IPR018657">
    <property type="entry name" value="LarA-like_N"/>
</dbReference>
<dbReference type="AlphaFoldDB" id="A0A4Q7NQG2"/>
<dbReference type="PANTHER" id="PTHR33171:SF17">
    <property type="entry name" value="LARA-LIKE N-TERMINAL DOMAIN-CONTAINING PROTEIN"/>
    <property type="match status" value="1"/>
</dbReference>
<reference evidence="2 3" key="1">
    <citation type="submission" date="2019-02" db="EMBL/GenBank/DDBJ databases">
        <title>Genomic Encyclopedia of Type Strains, Phase IV (KMG-IV): sequencing the most valuable type-strain genomes for metagenomic binning, comparative biology and taxonomic classification.</title>
        <authorList>
            <person name="Goeker M."/>
        </authorList>
    </citation>
    <scope>NUCLEOTIDE SEQUENCE [LARGE SCALE GENOMIC DNA]</scope>
    <source>
        <strain evidence="2 3">DSM 45622</strain>
    </source>
</reference>
<dbReference type="InterPro" id="IPR048068">
    <property type="entry name" value="LarA-like"/>
</dbReference>
<keyword evidence="3" id="KW-1185">Reference proteome</keyword>
<name>A0A4Q7NQG2_9ACTN</name>
<feature type="domain" description="LarA-like N-terminal" evidence="1">
    <location>
        <begin position="24"/>
        <end position="193"/>
    </location>
</feature>